<organism evidence="1">
    <name type="scientific">marine metagenome</name>
    <dbReference type="NCBI Taxonomy" id="408172"/>
    <lineage>
        <taxon>unclassified sequences</taxon>
        <taxon>metagenomes</taxon>
        <taxon>ecological metagenomes</taxon>
    </lineage>
</organism>
<evidence type="ECO:0000313" key="1">
    <source>
        <dbReference type="EMBL" id="SVB75768.1"/>
    </source>
</evidence>
<dbReference type="EMBL" id="UINC01056118">
    <property type="protein sequence ID" value="SVB75768.1"/>
    <property type="molecule type" value="Genomic_DNA"/>
</dbReference>
<protein>
    <submittedName>
        <fullName evidence="1">Uncharacterized protein</fullName>
    </submittedName>
</protein>
<feature type="non-terminal residue" evidence="1">
    <location>
        <position position="62"/>
    </location>
</feature>
<reference evidence="1" key="1">
    <citation type="submission" date="2018-05" db="EMBL/GenBank/DDBJ databases">
        <authorList>
            <person name="Lanie J.A."/>
            <person name="Ng W.-L."/>
            <person name="Kazmierczak K.M."/>
            <person name="Andrzejewski T.M."/>
            <person name="Davidsen T.M."/>
            <person name="Wayne K.J."/>
            <person name="Tettelin H."/>
            <person name="Glass J.I."/>
            <person name="Rusch D."/>
            <person name="Podicherti R."/>
            <person name="Tsui H.-C.T."/>
            <person name="Winkler M.E."/>
        </authorList>
    </citation>
    <scope>NUCLEOTIDE SEQUENCE</scope>
</reference>
<accession>A0A382GKU5</accession>
<proteinExistence type="predicted"/>
<name>A0A382GKU5_9ZZZZ</name>
<dbReference type="AlphaFoldDB" id="A0A382GKU5"/>
<sequence>MSDQGNFIAIYQIKKLVRALSFASFPVAERETDAGVGACLGQAFLYEIEKPPRTFSTARGKP</sequence>
<gene>
    <name evidence="1" type="ORF">METZ01_LOCUS228622</name>
</gene>